<gene>
    <name evidence="5" type="ORF">KIN34_12595</name>
</gene>
<evidence type="ECO:0000256" key="3">
    <source>
        <dbReference type="SAM" id="MobiDB-lite"/>
    </source>
</evidence>
<dbReference type="PANTHER" id="PTHR37313:SF1">
    <property type="entry name" value="UPF0749 PROTEIN RV1823"/>
    <property type="match status" value="1"/>
</dbReference>
<evidence type="ECO:0000256" key="1">
    <source>
        <dbReference type="ARBA" id="ARBA00009108"/>
    </source>
</evidence>
<dbReference type="Proteomes" id="UP000722125">
    <property type="component" value="Unassembled WGS sequence"/>
</dbReference>
<organism evidence="5 6">
    <name type="scientific">Cellulomonas fulva</name>
    <dbReference type="NCBI Taxonomy" id="2835530"/>
    <lineage>
        <taxon>Bacteria</taxon>
        <taxon>Bacillati</taxon>
        <taxon>Actinomycetota</taxon>
        <taxon>Actinomycetes</taxon>
        <taxon>Micrococcales</taxon>
        <taxon>Cellulomonadaceae</taxon>
        <taxon>Cellulomonas</taxon>
    </lineage>
</organism>
<feature type="transmembrane region" description="Helical" evidence="4">
    <location>
        <begin position="37"/>
        <end position="58"/>
    </location>
</feature>
<evidence type="ECO:0000256" key="2">
    <source>
        <dbReference type="SAM" id="Coils"/>
    </source>
</evidence>
<protein>
    <submittedName>
        <fullName evidence="5">DUF881 domain-containing protein</fullName>
    </submittedName>
</protein>
<feature type="compositionally biased region" description="Low complexity" evidence="3">
    <location>
        <begin position="273"/>
        <end position="288"/>
    </location>
</feature>
<sequence length="333" mass="33190">MTLLTEVYRRPLDPGYALAARRRAAGEQAPPGPGRRAVLLVAAVLLGLAVTAAALTLHQPTSSAQRAREVLEGNIVERSDQVAALQEESAALGEQITALQSALVGQGDAALRTELAAGTVEAGQSEVTGPGLRVELSDAPSAATSDLGDESRVQDVDLQVVVNGLWSSGAEAVAINGQRVTSTTAIRSAGSAVLVDLVPLTSPYRVDAIGSSTRLQTGLVRSSAGQLITALRSTYGIGVDISAQSSLDLPGAGQVNLRHATVPAGALPDALVPSPTATPSAASSPSATDGSVTSSRGTGVAVSSTAVAVAASSHDARAGASAGGPRGVGEESS</sequence>
<accession>A0ABS5U172</accession>
<name>A0ABS5U172_9CELL</name>
<dbReference type="Pfam" id="PF05949">
    <property type="entry name" value="DUF881"/>
    <property type="match status" value="1"/>
</dbReference>
<dbReference type="Gene3D" id="3.30.70.1880">
    <property type="entry name" value="Protein of unknown function DUF881"/>
    <property type="match status" value="1"/>
</dbReference>
<dbReference type="PANTHER" id="PTHR37313">
    <property type="entry name" value="UPF0749 PROTEIN RV1825"/>
    <property type="match status" value="1"/>
</dbReference>
<reference evidence="5 6" key="1">
    <citation type="submission" date="2021-05" db="EMBL/GenBank/DDBJ databases">
        <title>Description of Cellulomonas sp. DKR-3 sp. nov.</title>
        <authorList>
            <person name="Dahal R.H."/>
            <person name="Chaudhary D.K."/>
        </authorList>
    </citation>
    <scope>NUCLEOTIDE SEQUENCE [LARGE SCALE GENOMIC DNA]</scope>
    <source>
        <strain evidence="5 6">DKR-3</strain>
    </source>
</reference>
<feature type="region of interest" description="Disordered" evidence="3">
    <location>
        <begin position="311"/>
        <end position="333"/>
    </location>
</feature>
<proteinExistence type="inferred from homology"/>
<feature type="coiled-coil region" evidence="2">
    <location>
        <begin position="68"/>
        <end position="102"/>
    </location>
</feature>
<feature type="region of interest" description="Disordered" evidence="3">
    <location>
        <begin position="268"/>
        <end position="298"/>
    </location>
</feature>
<comment type="caution">
    <text evidence="5">The sequence shown here is derived from an EMBL/GenBank/DDBJ whole genome shotgun (WGS) entry which is preliminary data.</text>
</comment>
<evidence type="ECO:0000313" key="6">
    <source>
        <dbReference type="Proteomes" id="UP000722125"/>
    </source>
</evidence>
<dbReference type="InterPro" id="IPR010273">
    <property type="entry name" value="DUF881"/>
</dbReference>
<keyword evidence="6" id="KW-1185">Reference proteome</keyword>
<comment type="similarity">
    <text evidence="1">Belongs to the UPF0749 family.</text>
</comment>
<evidence type="ECO:0000313" key="5">
    <source>
        <dbReference type="EMBL" id="MBT0995120.1"/>
    </source>
</evidence>
<keyword evidence="4" id="KW-0812">Transmembrane</keyword>
<evidence type="ECO:0000256" key="4">
    <source>
        <dbReference type="SAM" id="Phobius"/>
    </source>
</evidence>
<keyword evidence="4" id="KW-1133">Transmembrane helix</keyword>
<keyword evidence="4" id="KW-0472">Membrane</keyword>
<keyword evidence="2" id="KW-0175">Coiled coil</keyword>
<dbReference type="EMBL" id="JAHBOH010000001">
    <property type="protein sequence ID" value="MBT0995120.1"/>
    <property type="molecule type" value="Genomic_DNA"/>
</dbReference>